<reference evidence="2" key="1">
    <citation type="journal article" date="2019" name="bioRxiv">
        <title>The Genome of the Zebra Mussel, Dreissena polymorpha: A Resource for Invasive Species Research.</title>
        <authorList>
            <person name="McCartney M.A."/>
            <person name="Auch B."/>
            <person name="Kono T."/>
            <person name="Mallez S."/>
            <person name="Zhang Y."/>
            <person name="Obille A."/>
            <person name="Becker A."/>
            <person name="Abrahante J.E."/>
            <person name="Garbe J."/>
            <person name="Badalamenti J.P."/>
            <person name="Herman A."/>
            <person name="Mangelson H."/>
            <person name="Liachko I."/>
            <person name="Sullivan S."/>
            <person name="Sone E.D."/>
            <person name="Koren S."/>
            <person name="Silverstein K.A.T."/>
            <person name="Beckman K.B."/>
            <person name="Gohl D.M."/>
        </authorList>
    </citation>
    <scope>NUCLEOTIDE SEQUENCE</scope>
    <source>
        <strain evidence="2">Duluth1</strain>
        <tissue evidence="2">Whole animal</tissue>
    </source>
</reference>
<dbReference type="SUPFAM" id="SSF52058">
    <property type="entry name" value="L domain-like"/>
    <property type="match status" value="1"/>
</dbReference>
<dbReference type="InterPro" id="IPR032675">
    <property type="entry name" value="LRR_dom_sf"/>
</dbReference>
<dbReference type="Proteomes" id="UP000828390">
    <property type="component" value="Unassembled WGS sequence"/>
</dbReference>
<name>A0A9D4L2B6_DREPO</name>
<feature type="chain" id="PRO_5038942179" evidence="1">
    <location>
        <begin position="18"/>
        <end position="291"/>
    </location>
</feature>
<proteinExistence type="predicted"/>
<keyword evidence="1" id="KW-0732">Signal</keyword>
<evidence type="ECO:0000313" key="3">
    <source>
        <dbReference type="Proteomes" id="UP000828390"/>
    </source>
</evidence>
<evidence type="ECO:0000313" key="2">
    <source>
        <dbReference type="EMBL" id="KAH3850580.1"/>
    </source>
</evidence>
<accession>A0A9D4L2B6</accession>
<sequence>MAMKLQILFVIITCVYDIIIKCEENTCSDAPSYPTYGTCSSEDGIYTCSGMIPVTIPNSLTQVKVICFKSKMIINGEFLGVGWENVTYLQLYSNEVELADGAFWGIKRLKELHIHIPLLKLQNGVFRSLENLEVLSLNDCYMLKSTEFVQAMANESILPNLTHLYLCRTSKREDYNFDINESFLKILKRPIKILDFSDTVISSFDVRILDTEPALGKSIEYVNISHTYVIDHTNSKLSQNRTLQNRLGKFYRWENFGFQSKLQSFIENYYKYQRHAFNLWLCWIFKIDTKY</sequence>
<dbReference type="AlphaFoldDB" id="A0A9D4L2B6"/>
<keyword evidence="3" id="KW-1185">Reference proteome</keyword>
<organism evidence="2 3">
    <name type="scientific">Dreissena polymorpha</name>
    <name type="common">Zebra mussel</name>
    <name type="synonym">Mytilus polymorpha</name>
    <dbReference type="NCBI Taxonomy" id="45954"/>
    <lineage>
        <taxon>Eukaryota</taxon>
        <taxon>Metazoa</taxon>
        <taxon>Spiralia</taxon>
        <taxon>Lophotrochozoa</taxon>
        <taxon>Mollusca</taxon>
        <taxon>Bivalvia</taxon>
        <taxon>Autobranchia</taxon>
        <taxon>Heteroconchia</taxon>
        <taxon>Euheterodonta</taxon>
        <taxon>Imparidentia</taxon>
        <taxon>Neoheterodontei</taxon>
        <taxon>Myida</taxon>
        <taxon>Dreissenoidea</taxon>
        <taxon>Dreissenidae</taxon>
        <taxon>Dreissena</taxon>
    </lineage>
</organism>
<dbReference type="EMBL" id="JAIWYP010000003">
    <property type="protein sequence ID" value="KAH3850580.1"/>
    <property type="molecule type" value="Genomic_DNA"/>
</dbReference>
<comment type="caution">
    <text evidence="2">The sequence shown here is derived from an EMBL/GenBank/DDBJ whole genome shotgun (WGS) entry which is preliminary data.</text>
</comment>
<reference evidence="2" key="2">
    <citation type="submission" date="2020-11" db="EMBL/GenBank/DDBJ databases">
        <authorList>
            <person name="McCartney M.A."/>
            <person name="Auch B."/>
            <person name="Kono T."/>
            <person name="Mallez S."/>
            <person name="Becker A."/>
            <person name="Gohl D.M."/>
            <person name="Silverstein K.A.T."/>
            <person name="Koren S."/>
            <person name="Bechman K.B."/>
            <person name="Herman A."/>
            <person name="Abrahante J.E."/>
            <person name="Garbe J."/>
        </authorList>
    </citation>
    <scope>NUCLEOTIDE SEQUENCE</scope>
    <source>
        <strain evidence="2">Duluth1</strain>
        <tissue evidence="2">Whole animal</tissue>
    </source>
</reference>
<evidence type="ECO:0000256" key="1">
    <source>
        <dbReference type="SAM" id="SignalP"/>
    </source>
</evidence>
<gene>
    <name evidence="2" type="ORF">DPMN_093002</name>
</gene>
<feature type="signal peptide" evidence="1">
    <location>
        <begin position="1"/>
        <end position="17"/>
    </location>
</feature>
<dbReference type="Gene3D" id="3.80.10.10">
    <property type="entry name" value="Ribonuclease Inhibitor"/>
    <property type="match status" value="1"/>
</dbReference>
<protein>
    <submittedName>
        <fullName evidence="2">Uncharacterized protein</fullName>
    </submittedName>
</protein>